<accession>A0ABU9LRF6</accession>
<evidence type="ECO:0000256" key="2">
    <source>
        <dbReference type="SAM" id="SignalP"/>
    </source>
</evidence>
<feature type="region of interest" description="Disordered" evidence="1">
    <location>
        <begin position="71"/>
        <end position="92"/>
    </location>
</feature>
<evidence type="ECO:0000313" key="3">
    <source>
        <dbReference type="EMBL" id="MEL5993011.1"/>
    </source>
</evidence>
<keyword evidence="2" id="KW-0732">Signal</keyword>
<protein>
    <recommendedName>
        <fullName evidence="5">Lipoprotein</fullName>
    </recommendedName>
</protein>
<dbReference type="EMBL" id="JBCEVZ010000003">
    <property type="protein sequence ID" value="MEL5993011.1"/>
    <property type="molecule type" value="Genomic_DNA"/>
</dbReference>
<dbReference type="PROSITE" id="PS51257">
    <property type="entry name" value="PROKAR_LIPOPROTEIN"/>
    <property type="match status" value="1"/>
</dbReference>
<name>A0ABU9LRF6_9BACT</name>
<dbReference type="Proteomes" id="UP001479606">
    <property type="component" value="Unassembled WGS sequence"/>
</dbReference>
<proteinExistence type="predicted"/>
<evidence type="ECO:0000256" key="1">
    <source>
        <dbReference type="SAM" id="MobiDB-lite"/>
    </source>
</evidence>
<feature type="signal peptide" evidence="2">
    <location>
        <begin position="1"/>
        <end position="23"/>
    </location>
</feature>
<feature type="chain" id="PRO_5045216128" description="Lipoprotein" evidence="2">
    <location>
        <begin position="24"/>
        <end position="92"/>
    </location>
</feature>
<organism evidence="3 4">
    <name type="scientific">Hymenobacter segetis</name>
    <dbReference type="NCBI Taxonomy" id="2025509"/>
    <lineage>
        <taxon>Bacteria</taxon>
        <taxon>Pseudomonadati</taxon>
        <taxon>Bacteroidota</taxon>
        <taxon>Cytophagia</taxon>
        <taxon>Cytophagales</taxon>
        <taxon>Hymenobacteraceae</taxon>
        <taxon>Hymenobacter</taxon>
    </lineage>
</organism>
<feature type="compositionally biased region" description="Gly residues" evidence="1">
    <location>
        <begin position="71"/>
        <end position="85"/>
    </location>
</feature>
<reference evidence="3 4" key="1">
    <citation type="journal article" date="2018" name="Arch. Microbiol.">
        <title>Hymenobacter segetis sp. nov., isolated from soil.</title>
        <authorList>
            <person name="Ten L.N."/>
            <person name="Lim S.J."/>
            <person name="Kim B.O."/>
            <person name="Kang I.K."/>
            <person name="Jung H.Y."/>
        </authorList>
    </citation>
    <scope>NUCLEOTIDE SEQUENCE [LARGE SCALE GENOMIC DNA]</scope>
    <source>
        <strain evidence="3 4">S7-3-11</strain>
    </source>
</reference>
<evidence type="ECO:0000313" key="4">
    <source>
        <dbReference type="Proteomes" id="UP001479606"/>
    </source>
</evidence>
<dbReference type="RefSeq" id="WP_342295680.1">
    <property type="nucleotide sequence ID" value="NZ_JBCEVZ010000003.1"/>
</dbReference>
<gene>
    <name evidence="3" type="ORF">AAFH49_02260</name>
</gene>
<comment type="caution">
    <text evidence="3">The sequence shown here is derived from an EMBL/GenBank/DDBJ whole genome shotgun (WGS) entry which is preliminary data.</text>
</comment>
<evidence type="ECO:0008006" key="5">
    <source>
        <dbReference type="Google" id="ProtNLM"/>
    </source>
</evidence>
<sequence>MKVKSVIFSLSLCLLLLSGCVASVGPEYGYYPPAPRPYYGYARPYYYNPRPVIVVPRGGYNRPHYEGNHYGGGYGGGRGYGNGHGGGRRRGE</sequence>
<keyword evidence="4" id="KW-1185">Reference proteome</keyword>